<keyword evidence="6" id="KW-0931">ER-Golgi transport</keyword>
<evidence type="ECO:0000256" key="4">
    <source>
        <dbReference type="ARBA" id="ARBA00021520"/>
    </source>
</evidence>
<dbReference type="HOGENOM" id="CLU_003649_0_0_1"/>
<proteinExistence type="inferred from homology"/>
<dbReference type="AlphaFoldDB" id="H2Y100"/>
<dbReference type="Ensembl" id="ENSCINT00000036297.1">
    <property type="protein sequence ID" value="ENSCINP00000035584.1"/>
    <property type="gene ID" value="ENSCING00000023712.1"/>
</dbReference>
<name>H2Y100_CIOIN</name>
<evidence type="ECO:0000256" key="5">
    <source>
        <dbReference type="ARBA" id="ARBA00022448"/>
    </source>
</evidence>
<evidence type="ECO:0000256" key="1">
    <source>
        <dbReference type="ARBA" id="ARBA00001995"/>
    </source>
</evidence>
<dbReference type="FunCoup" id="H2Y100">
    <property type="interactions" value="344"/>
</dbReference>
<dbReference type="PANTHER" id="PTHR14374">
    <property type="entry name" value="FOIE GRAS"/>
    <property type="match status" value="1"/>
</dbReference>
<dbReference type="Pfam" id="PF11817">
    <property type="entry name" value="Foie-gras_1"/>
    <property type="match status" value="1"/>
</dbReference>
<feature type="domain" description="Trafficking protein particle complex subunit 11" evidence="8">
    <location>
        <begin position="264"/>
        <end position="520"/>
    </location>
</feature>
<dbReference type="GO" id="GO:0005794">
    <property type="term" value="C:Golgi apparatus"/>
    <property type="evidence" value="ECO:0007669"/>
    <property type="project" value="UniProtKB-SubCell"/>
</dbReference>
<protein>
    <recommendedName>
        <fullName evidence="4">Trafficking protein particle complex subunit 11</fullName>
    </recommendedName>
</protein>
<reference evidence="10" key="4">
    <citation type="submission" date="2025-09" db="UniProtKB">
        <authorList>
            <consortium name="Ensembl"/>
        </authorList>
    </citation>
    <scope>IDENTIFICATION</scope>
</reference>
<comment type="function">
    <text evidence="1">Involved in endoplasmic reticulum to Golgi apparatus trafficking at a very early stage.</text>
</comment>
<keyword evidence="7" id="KW-0333">Golgi apparatus</keyword>
<feature type="domain" description="Trafficking protein particle complex subunit 11 C-terminal" evidence="9">
    <location>
        <begin position="1047"/>
        <end position="1092"/>
    </location>
</feature>
<evidence type="ECO:0000256" key="6">
    <source>
        <dbReference type="ARBA" id="ARBA00022892"/>
    </source>
</evidence>
<reference evidence="10" key="2">
    <citation type="journal article" date="2008" name="Genome Biol.">
        <title>Improved genome assembly and evidence-based global gene model set for the chordate Ciona intestinalis: new insight into intron and operon populations.</title>
        <authorList>
            <person name="Satou Y."/>
            <person name="Mineta K."/>
            <person name="Ogasawara M."/>
            <person name="Sasakura Y."/>
            <person name="Shoguchi E."/>
            <person name="Ueno K."/>
            <person name="Yamada L."/>
            <person name="Matsumoto J."/>
            <person name="Wasserscheid J."/>
            <person name="Dewar K."/>
            <person name="Wiley G.B."/>
            <person name="Macmil S.L."/>
            <person name="Roe B.A."/>
            <person name="Zeller R.W."/>
            <person name="Hastings K.E."/>
            <person name="Lemaire P."/>
            <person name="Lindquist E."/>
            <person name="Endo T."/>
            <person name="Hotta K."/>
            <person name="Inaba K."/>
        </authorList>
    </citation>
    <scope>NUCLEOTIDE SEQUENCE [LARGE SCALE GENOMIC DNA]</scope>
    <source>
        <strain evidence="10">wild type</strain>
    </source>
</reference>
<evidence type="ECO:0000256" key="2">
    <source>
        <dbReference type="ARBA" id="ARBA00004222"/>
    </source>
</evidence>
<comment type="subcellular location">
    <subcellularLocation>
        <location evidence="2">Golgi apparatus</location>
        <location evidence="2">cis-Golgi network</location>
    </subcellularLocation>
</comment>
<dbReference type="GeneTree" id="ENSGT00390000006550"/>
<sequence length="1122" mass="127115">MSKHLKLPEELCCNPTPFIVLTGLDNVYNAVHKSIWDAFCNNRRNDRLQIQFSCLPGDHAYPRSKTKRTSYDWYIPKGLLKSSWMKKHLSLLPSVVVVFFELDWDDPAWKERHLACASRVQVVRSSLQGRTTKVAVVLIQKSTPLPPGEDMVAAERAAALCSACELSAKSLFILPHTDQLLGYIIRLENAFYELSQVYYRTEARRVKAHKEFLNKTTHQLLFPRHQFKIGFFNEMIQDPTSALKHYRHAYTHVHELRTYESNNLEIKLVGGFVNYKICKLCFLKLNAPLDAITQFRQHVEQFKSMCGSQDLLFEHSAWLSHQYQVFADLFSEAISKGLSAIQTQHPGFYYNQAAYYAKIRKQCAQKLKASLQDQTYPSEDPLKVEVLEFYGQRPWRQGQQRIDPADHSKEKDGIMALQLEETKQDHSLQIISLLGSAISIFKNYHCHRLKRQLTVQMGEEYYHAGDYMKVVALLTRATADYRTGRCWLILSKILWMLLHCSYLTADLESFLIHSTQLLSRHLSIPHDDKITVQHSLMNLLMRQIPLPILLPASFDHVPEHHTSAYNDAEEKWKTLLSSPKSFPVYSLQVTDAIPFVECKFQFSKPQFTMEEVIALHVFTRVTCPAPCKISKLLVLLNNGTELSVEENAEKDAKKSDLKQYTPFEIKEHVLKFLCSPHEKQNVLEVRQLSVLLGSSNGLSIDLIWSDQFVDAATDPKPSSPFSMAQLGGEKCWDDISNITSTEIVECPSRLKVNILHKTPAFVGEAYAIDIKINSSESNDFTAENVTAVLSLKQNENSETEAHLSEKCSDLHTSKAKSLQLALGNMETNQTIERTVYVQTTQASVLHFSLHVSYQMQKPSELPKTGVLTCTSSESIDFAVEVLTPFNFTAHVTSLNLDSVSTVNQNQPFIVLVNVSSENFSPIQINSFSLHLNENDGFKTAGEQSPALDGKVLQQRECAVGAFTVLCDKSHDPSTSFLIGSCTFEWSRFESENPAQKVTLQRKLPSILVKSSPVSITAAVPAFGHLRQKLTITYSLKSHISEPQTIEISCEGSDAFMFSGTKNSTGFLAPGEAHNYSYNFFPLAIGYQELPRFMVSCTKHAEDEKAAQKVDQYPQNRFIFVKP</sequence>
<organism evidence="10 11">
    <name type="scientific">Ciona intestinalis</name>
    <name type="common">Transparent sea squirt</name>
    <name type="synonym">Ascidia intestinalis</name>
    <dbReference type="NCBI Taxonomy" id="7719"/>
    <lineage>
        <taxon>Eukaryota</taxon>
        <taxon>Metazoa</taxon>
        <taxon>Chordata</taxon>
        <taxon>Tunicata</taxon>
        <taxon>Ascidiacea</taxon>
        <taxon>Phlebobranchia</taxon>
        <taxon>Cionidae</taxon>
        <taxon>Ciona</taxon>
    </lineage>
</organism>
<reference evidence="11" key="1">
    <citation type="journal article" date="2002" name="Science">
        <title>The draft genome of Ciona intestinalis: insights into chordate and vertebrate origins.</title>
        <authorList>
            <person name="Dehal P."/>
            <person name="Satou Y."/>
            <person name="Campbell R.K."/>
            <person name="Chapman J."/>
            <person name="Degnan B."/>
            <person name="De Tomaso A."/>
            <person name="Davidson B."/>
            <person name="Di Gregorio A."/>
            <person name="Gelpke M."/>
            <person name="Goodstein D.M."/>
            <person name="Harafuji N."/>
            <person name="Hastings K.E."/>
            <person name="Ho I."/>
            <person name="Hotta K."/>
            <person name="Huang W."/>
            <person name="Kawashima T."/>
            <person name="Lemaire P."/>
            <person name="Martinez D."/>
            <person name="Meinertzhagen I.A."/>
            <person name="Necula S."/>
            <person name="Nonaka M."/>
            <person name="Putnam N."/>
            <person name="Rash S."/>
            <person name="Saiga H."/>
            <person name="Satake M."/>
            <person name="Terry A."/>
            <person name="Yamada L."/>
            <person name="Wang H.G."/>
            <person name="Awazu S."/>
            <person name="Azumi K."/>
            <person name="Boore J."/>
            <person name="Branno M."/>
            <person name="Chin-Bow S."/>
            <person name="DeSantis R."/>
            <person name="Doyle S."/>
            <person name="Francino P."/>
            <person name="Keys D.N."/>
            <person name="Haga S."/>
            <person name="Hayashi H."/>
            <person name="Hino K."/>
            <person name="Imai K.S."/>
            <person name="Inaba K."/>
            <person name="Kano S."/>
            <person name="Kobayashi K."/>
            <person name="Kobayashi M."/>
            <person name="Lee B.I."/>
            <person name="Makabe K.W."/>
            <person name="Manohar C."/>
            <person name="Matassi G."/>
            <person name="Medina M."/>
            <person name="Mochizuki Y."/>
            <person name="Mount S."/>
            <person name="Morishita T."/>
            <person name="Miura S."/>
            <person name="Nakayama A."/>
            <person name="Nishizaka S."/>
            <person name="Nomoto H."/>
            <person name="Ohta F."/>
            <person name="Oishi K."/>
            <person name="Rigoutsos I."/>
            <person name="Sano M."/>
            <person name="Sasaki A."/>
            <person name="Sasakura Y."/>
            <person name="Shoguchi E."/>
            <person name="Shin-i T."/>
            <person name="Spagnuolo A."/>
            <person name="Stainier D."/>
            <person name="Suzuki M.M."/>
            <person name="Tassy O."/>
            <person name="Takatori N."/>
            <person name="Tokuoka M."/>
            <person name="Yagi K."/>
            <person name="Yoshizaki F."/>
            <person name="Wada S."/>
            <person name="Zhang C."/>
            <person name="Hyatt P.D."/>
            <person name="Larimer F."/>
            <person name="Detter C."/>
            <person name="Doggett N."/>
            <person name="Glavina T."/>
            <person name="Hawkins T."/>
            <person name="Richardson P."/>
            <person name="Lucas S."/>
            <person name="Kohara Y."/>
            <person name="Levine M."/>
            <person name="Satoh N."/>
            <person name="Rokhsar D.S."/>
        </authorList>
    </citation>
    <scope>NUCLEOTIDE SEQUENCE [LARGE SCALE GENOMIC DNA]</scope>
</reference>
<evidence type="ECO:0000256" key="3">
    <source>
        <dbReference type="ARBA" id="ARBA00007051"/>
    </source>
</evidence>
<reference evidence="10" key="3">
    <citation type="submission" date="2025-08" db="UniProtKB">
        <authorList>
            <consortium name="Ensembl"/>
        </authorList>
    </citation>
    <scope>IDENTIFICATION</scope>
</reference>
<keyword evidence="5" id="KW-0813">Transport</keyword>
<dbReference type="InterPro" id="IPR025876">
    <property type="entry name" value="TRAPPC11_C"/>
</dbReference>
<dbReference type="Pfam" id="PF12742">
    <property type="entry name" value="Gryzun-like"/>
    <property type="match status" value="1"/>
</dbReference>
<accession>H2Y100</accession>
<dbReference type="EMBL" id="EAAA01000994">
    <property type="status" value="NOT_ANNOTATED_CDS"/>
    <property type="molecule type" value="Genomic_DNA"/>
</dbReference>
<evidence type="ECO:0000259" key="9">
    <source>
        <dbReference type="Pfam" id="PF12742"/>
    </source>
</evidence>
<dbReference type="Proteomes" id="UP000008144">
    <property type="component" value="Chromosome 12"/>
</dbReference>
<dbReference type="GO" id="GO:0016192">
    <property type="term" value="P:vesicle-mediated transport"/>
    <property type="evidence" value="ECO:0007669"/>
    <property type="project" value="UniProtKB-KW"/>
</dbReference>
<evidence type="ECO:0000259" key="8">
    <source>
        <dbReference type="Pfam" id="PF11817"/>
    </source>
</evidence>
<evidence type="ECO:0000313" key="11">
    <source>
        <dbReference type="Proteomes" id="UP000008144"/>
    </source>
</evidence>
<evidence type="ECO:0000313" key="10">
    <source>
        <dbReference type="Ensembl" id="ENSCINP00000035584.1"/>
    </source>
</evidence>
<dbReference type="InParanoid" id="H2Y100"/>
<comment type="similarity">
    <text evidence="3">Belongs to the TRAPPC11 family.</text>
</comment>
<dbReference type="OMA" id="QGEWFPT"/>
<dbReference type="PANTHER" id="PTHR14374:SF0">
    <property type="entry name" value="TRAFFICKING PROTEIN PARTICLE COMPLEX SUBUNIT 11"/>
    <property type="match status" value="1"/>
</dbReference>
<dbReference type="InterPro" id="IPR021773">
    <property type="entry name" value="TPC11"/>
</dbReference>
<dbReference type="STRING" id="7719.ENSCINP00000035584"/>
<evidence type="ECO:0000256" key="7">
    <source>
        <dbReference type="ARBA" id="ARBA00023034"/>
    </source>
</evidence>
<keyword evidence="11" id="KW-1185">Reference proteome</keyword>